<protein>
    <submittedName>
        <fullName evidence="4">Uncharacterized protein</fullName>
    </submittedName>
</protein>
<keyword evidence="3 4" id="KW-0934">Plastid</keyword>
<proteinExistence type="predicted"/>
<reference evidence="4" key="1">
    <citation type="submission" date="2015-07" db="EMBL/GenBank/DDBJ databases">
        <title>Reconstructing the complex evolutionary history of mobile plasmids in red algal genomes.</title>
        <authorList>
            <person name="Lee J."/>
            <person name="Kim K.M."/>
            <person name="Yang E.C."/>
            <person name="Miller K.A."/>
            <person name="Boo S.M."/>
            <person name="Bhattacharya D."/>
            <person name="Yoon H.S."/>
        </authorList>
    </citation>
    <scope>NUCLEOTIDE SEQUENCE</scope>
</reference>
<geneLocation type="plastid" evidence="4"/>
<dbReference type="InterPro" id="IPR007378">
    <property type="entry name" value="Tic22-like"/>
</dbReference>
<dbReference type="AlphaFoldDB" id="A0A141SCW8"/>
<dbReference type="GeneID" id="27215585"/>
<sequence length="464" mass="55396">MILFNLIFTRYLQANLPFSLKEAKYTLQVNKCLEKKTHKYITQTAYILPRLETVTENIEDFSNMSLIKKNFIQNIIDKIWQQTIFLSRPTNLSDKYIAQLESINLVAHKKQQKKLLYQFSKDLLRGRIEVHSSKNLFTNQSSSFLLTPSIKYIWRKGINLRPPLILSLFKQNINYIDNKKFLSNLQFNQFPVFTIVNKWEQLIISEPPGELIVNKSILGKLYRWYIVNLTNGYHFKPVYQAWFFINYEDAHEYYNYIKKTYLISESQNELRIFPCNLEVFYQMSRTSSNLVQFRLIPNLNEVGNLVNKYKKYKNISFDKKQIYGKDYFQGQPIYIIDYGRSNQSYHYIVYKDSKQITYTPIFTTYKSAVEFWEKYIHQNSPRELGKKLQLTVYNLENFLRDQSHKTAELQQSFLIIPSKSSYQTIKLQKNHKDGNLISMKKLINFSYIKLFMHRIICSLISKKP</sequence>
<accession>A0A141SCW8</accession>
<dbReference type="PANTHER" id="PTHR33926:SF4">
    <property type="entry name" value="PROTEIN TIC 22, CHLOROPLASTIC"/>
    <property type="match status" value="1"/>
</dbReference>
<comment type="subcellular location">
    <subcellularLocation>
        <location evidence="1">Plastid</location>
        <location evidence="1">Chloroplast</location>
    </subcellularLocation>
</comment>
<organism evidence="4">
    <name type="scientific">Sporolithon durum</name>
    <dbReference type="NCBI Taxonomy" id="48970"/>
    <lineage>
        <taxon>Eukaryota</taxon>
        <taxon>Rhodophyta</taxon>
        <taxon>Florideophyceae</taxon>
        <taxon>Corallinophycidae</taxon>
        <taxon>Sporolithales</taxon>
        <taxon>Sporolithaceae</taxon>
        <taxon>Sporolithon</taxon>
    </lineage>
</organism>
<dbReference type="GO" id="GO:0015031">
    <property type="term" value="P:protein transport"/>
    <property type="evidence" value="ECO:0007669"/>
    <property type="project" value="InterPro"/>
</dbReference>
<dbReference type="EMBL" id="KT266785">
    <property type="protein sequence ID" value="AMK96136.1"/>
    <property type="molecule type" value="Genomic_DNA"/>
</dbReference>
<evidence type="ECO:0000256" key="2">
    <source>
        <dbReference type="ARBA" id="ARBA00022528"/>
    </source>
</evidence>
<dbReference type="GO" id="GO:0009507">
    <property type="term" value="C:chloroplast"/>
    <property type="evidence" value="ECO:0007669"/>
    <property type="project" value="UniProtKB-SubCell"/>
</dbReference>
<dbReference type="RefSeq" id="YP_009243894.1">
    <property type="nucleotide sequence ID" value="NC_029857.1"/>
</dbReference>
<name>A0A141SCW8_9FLOR</name>
<dbReference type="Gene3D" id="3.40.1350.100">
    <property type="match status" value="1"/>
</dbReference>
<evidence type="ECO:0000313" key="4">
    <source>
        <dbReference type="EMBL" id="AMK96136.1"/>
    </source>
</evidence>
<gene>
    <name evidence="4" type="primary">ycf80</name>
    <name evidence="4" type="ORF">Sdur_083</name>
</gene>
<evidence type="ECO:0000256" key="1">
    <source>
        <dbReference type="ARBA" id="ARBA00004229"/>
    </source>
</evidence>
<evidence type="ECO:0000256" key="3">
    <source>
        <dbReference type="ARBA" id="ARBA00022640"/>
    </source>
</evidence>
<keyword evidence="2" id="KW-0150">Chloroplast</keyword>
<dbReference type="PANTHER" id="PTHR33926">
    <property type="entry name" value="PROTEIN TIC 22, CHLOROPLASTIC"/>
    <property type="match status" value="1"/>
</dbReference>